<protein>
    <recommendedName>
        <fullName evidence="1">RNA-directed DNA polymerase</fullName>
        <ecNumber evidence="1">2.7.7.49</ecNumber>
    </recommendedName>
</protein>
<keyword evidence="6" id="KW-0255">Endonuclease</keyword>
<dbReference type="PROSITE" id="PS50158">
    <property type="entry name" value="ZF_CCHC"/>
    <property type="match status" value="1"/>
</dbReference>
<dbReference type="FunFam" id="3.30.70.270:FF:000020">
    <property type="entry name" value="Transposon Tf2-6 polyprotein-like Protein"/>
    <property type="match status" value="1"/>
</dbReference>
<dbReference type="InterPro" id="IPR014001">
    <property type="entry name" value="Helicase_ATP-bd"/>
</dbReference>
<keyword evidence="11" id="KW-0863">Zinc-finger</keyword>
<dbReference type="OrthoDB" id="7692176at2759"/>
<feature type="compositionally biased region" description="Basic and acidic residues" evidence="12">
    <location>
        <begin position="1166"/>
        <end position="1175"/>
    </location>
</feature>
<dbReference type="GO" id="GO:0008270">
    <property type="term" value="F:zinc ion binding"/>
    <property type="evidence" value="ECO:0007669"/>
    <property type="project" value="UniProtKB-KW"/>
</dbReference>
<dbReference type="SUPFAM" id="SSF57756">
    <property type="entry name" value="Retrovirus zinc finger-like domains"/>
    <property type="match status" value="1"/>
</dbReference>
<dbReference type="InterPro" id="IPR001878">
    <property type="entry name" value="Znf_CCHC"/>
</dbReference>
<evidence type="ECO:0000313" key="15">
    <source>
        <dbReference type="Proteomes" id="UP000053660"/>
    </source>
</evidence>
<dbReference type="InterPro" id="IPR043128">
    <property type="entry name" value="Rev_trsase/Diguanyl_cyclase"/>
</dbReference>
<dbReference type="InterPro" id="IPR021109">
    <property type="entry name" value="Peptidase_aspartic_dom_sf"/>
</dbReference>
<dbReference type="GO" id="GO:0003676">
    <property type="term" value="F:nucleic acid binding"/>
    <property type="evidence" value="ECO:0007669"/>
    <property type="project" value="InterPro"/>
</dbReference>
<keyword evidence="10" id="KW-0695">RNA-directed DNA polymerase</keyword>
<feature type="compositionally biased region" description="Acidic residues" evidence="12">
    <location>
        <begin position="1153"/>
        <end position="1165"/>
    </location>
</feature>
<dbReference type="SUPFAM" id="SSF56672">
    <property type="entry name" value="DNA/RNA polymerases"/>
    <property type="match status" value="1"/>
</dbReference>
<reference evidence="14 15" key="1">
    <citation type="submission" date="2014-03" db="EMBL/GenBank/DDBJ databases">
        <title>Draft genome of the hookworm Oesophagostomum dentatum.</title>
        <authorList>
            <person name="Mitreva M."/>
        </authorList>
    </citation>
    <scope>NUCLEOTIDE SEQUENCE [LARGE SCALE GENOMIC DNA]</scope>
    <source>
        <strain evidence="14 15">OD-Hann</strain>
    </source>
</reference>
<dbReference type="SMART" id="SM00487">
    <property type="entry name" value="DEXDc"/>
    <property type="match status" value="1"/>
</dbReference>
<feature type="compositionally biased region" description="Polar residues" evidence="12">
    <location>
        <begin position="1188"/>
        <end position="1200"/>
    </location>
</feature>
<feature type="compositionally biased region" description="Gly residues" evidence="12">
    <location>
        <begin position="1247"/>
        <end position="1286"/>
    </location>
</feature>
<dbReference type="GO" id="GO:0005524">
    <property type="term" value="F:ATP binding"/>
    <property type="evidence" value="ECO:0007669"/>
    <property type="project" value="UniProtKB-KW"/>
</dbReference>
<dbReference type="CDD" id="cd00303">
    <property type="entry name" value="retropepsin_like"/>
    <property type="match status" value="1"/>
</dbReference>
<dbReference type="GO" id="GO:0019899">
    <property type="term" value="F:enzyme binding"/>
    <property type="evidence" value="ECO:0007669"/>
    <property type="project" value="UniProtKB-ARBA"/>
</dbReference>
<name>A0A0B1TBM6_OESDE</name>
<dbReference type="EMBL" id="KN550127">
    <property type="protein sequence ID" value="KHJ94973.1"/>
    <property type="molecule type" value="Genomic_DNA"/>
</dbReference>
<dbReference type="CDD" id="cd18808">
    <property type="entry name" value="SF1_C_Upf1"/>
    <property type="match status" value="1"/>
</dbReference>
<evidence type="ECO:0000259" key="13">
    <source>
        <dbReference type="PROSITE" id="PS50158"/>
    </source>
</evidence>
<evidence type="ECO:0000256" key="4">
    <source>
        <dbReference type="ARBA" id="ARBA00022722"/>
    </source>
</evidence>
<feature type="domain" description="CCHC-type" evidence="13">
    <location>
        <begin position="280"/>
        <end position="295"/>
    </location>
</feature>
<dbReference type="InterPro" id="IPR036875">
    <property type="entry name" value="Znf_CCHC_sf"/>
</dbReference>
<dbReference type="PANTHER" id="PTHR43788">
    <property type="entry name" value="DNA2/NAM7 HELICASE FAMILY MEMBER"/>
    <property type="match status" value="1"/>
</dbReference>
<feature type="region of interest" description="Disordered" evidence="12">
    <location>
        <begin position="719"/>
        <end position="741"/>
    </location>
</feature>
<keyword evidence="11" id="KW-0479">Metal-binding</keyword>
<dbReference type="Gene3D" id="4.10.60.10">
    <property type="entry name" value="Zinc finger, CCHC-type"/>
    <property type="match status" value="1"/>
</dbReference>
<evidence type="ECO:0000256" key="12">
    <source>
        <dbReference type="SAM" id="MobiDB-lite"/>
    </source>
</evidence>
<keyword evidence="15" id="KW-1185">Reference proteome</keyword>
<dbReference type="GO" id="GO:0043139">
    <property type="term" value="F:5'-3' DNA helicase activity"/>
    <property type="evidence" value="ECO:0007669"/>
    <property type="project" value="TreeGrafter"/>
</dbReference>
<dbReference type="GO" id="GO:0003964">
    <property type="term" value="F:RNA-directed DNA polymerase activity"/>
    <property type="evidence" value="ECO:0007669"/>
    <property type="project" value="UniProtKB-KW"/>
</dbReference>
<accession>A0A0B1TBM6</accession>
<organism evidence="14 15">
    <name type="scientific">Oesophagostomum dentatum</name>
    <name type="common">Nodular worm</name>
    <dbReference type="NCBI Taxonomy" id="61180"/>
    <lineage>
        <taxon>Eukaryota</taxon>
        <taxon>Metazoa</taxon>
        <taxon>Ecdysozoa</taxon>
        <taxon>Nematoda</taxon>
        <taxon>Chromadorea</taxon>
        <taxon>Rhabditida</taxon>
        <taxon>Rhabditina</taxon>
        <taxon>Rhabditomorpha</taxon>
        <taxon>Strongyloidea</taxon>
        <taxon>Strongylidae</taxon>
        <taxon>Oesophagostomum</taxon>
    </lineage>
</organism>
<keyword evidence="5" id="KW-0547">Nucleotide-binding</keyword>
<keyword evidence="4" id="KW-0540">Nuclease</keyword>
<proteinExistence type="predicted"/>
<dbReference type="Pfam" id="PF00098">
    <property type="entry name" value="zf-CCHC"/>
    <property type="match status" value="1"/>
</dbReference>
<keyword evidence="3" id="KW-0548">Nucleotidyltransferase</keyword>
<dbReference type="Pfam" id="PF13087">
    <property type="entry name" value="AAA_12"/>
    <property type="match status" value="1"/>
</dbReference>
<keyword evidence="7" id="KW-0378">Hydrolase</keyword>
<dbReference type="SUPFAM" id="SSF50630">
    <property type="entry name" value="Acid proteases"/>
    <property type="match status" value="1"/>
</dbReference>
<dbReference type="Proteomes" id="UP000053660">
    <property type="component" value="Unassembled WGS sequence"/>
</dbReference>
<keyword evidence="8" id="KW-0347">Helicase</keyword>
<dbReference type="Gene3D" id="3.40.50.300">
    <property type="entry name" value="P-loop containing nucleotide triphosphate hydrolases"/>
    <property type="match status" value="2"/>
</dbReference>
<evidence type="ECO:0000256" key="11">
    <source>
        <dbReference type="PROSITE-ProRule" id="PRU00047"/>
    </source>
</evidence>
<dbReference type="SUPFAM" id="SSF52540">
    <property type="entry name" value="P-loop containing nucleoside triphosphate hydrolases"/>
    <property type="match status" value="1"/>
</dbReference>
<dbReference type="GO" id="GO:0004519">
    <property type="term" value="F:endonuclease activity"/>
    <property type="evidence" value="ECO:0007669"/>
    <property type="project" value="UniProtKB-KW"/>
</dbReference>
<dbReference type="InterPro" id="IPR027417">
    <property type="entry name" value="P-loop_NTPase"/>
</dbReference>
<dbReference type="InterPro" id="IPR041679">
    <property type="entry name" value="DNA2/NAM7-like_C"/>
</dbReference>
<dbReference type="PANTHER" id="PTHR43788:SF16">
    <property type="entry name" value="HELICASE WITH ZINC FINGER 2"/>
    <property type="match status" value="1"/>
</dbReference>
<feature type="region of interest" description="Disordered" evidence="12">
    <location>
        <begin position="491"/>
        <end position="511"/>
    </location>
</feature>
<dbReference type="GO" id="GO:0016787">
    <property type="term" value="F:hydrolase activity"/>
    <property type="evidence" value="ECO:0007669"/>
    <property type="project" value="UniProtKB-KW"/>
</dbReference>
<feature type="compositionally biased region" description="Polar residues" evidence="12">
    <location>
        <begin position="1211"/>
        <end position="1220"/>
    </location>
</feature>
<sequence>MGPITRSMTHSVEDMADATTPLTPSDQVTAPLVGALADLDDSSTVHGRQAKELRDATTEALVNVWKDARQTTSRLVQQVNQGSGENSMQFSIWLRRLEDIIRMRGVPMNSEQKANFLIGYLDGVAREKIEELSETERKNFDTIVNHLRNFFESPQQRYVARQALSACRQEPGESATNFANRLLNLVRAATAGQDPATQKERVLEEFVPRLRSDIRYFVKLDNPATFEQAVTKAQTVEQLLTEAASERLIHPTGVAQPVAEPTQRFSGAFEGRNSSTELPCFNCGGLGHMARSCPSPRRRNQTQVNFFGALREQHYETYKTVSVEHCRQMRQYHKCEQGDMQRIGDSYKTSNDLIFQWPSAPFGCCTSHKVTVTNCYLVPTVIHARHGTQSPETALGDVRHCAYRDGSCTLKDGSVLLWTPIQEEICAFIPISKMRGHLLGRVWISDSKEFALSWREDSPRILDCGNSLVITDQGYAITMIKRRSRSADPQYLQRSVERPSASASSPAAQFTGNTLSSASSAVRLDMPAIELNHYEVDAKNAWPPKVSVSPVKVMSLRGPQQFFVAQIPIKANGIAMLGLIDTGAAISVASSDLATLLGIFQLDRSGVEKAVGMAGVPITLVGYASLEFQIGNSIITETVHFTDGSCIPREADAFNIIMGNNVLSALPPWTIDYTRKTFTLDGEPVKILCMLPDETQPDGCYSPCFRDYGASARNGNIRPLPHISDASGSSDVSNADAGPPQQITSHLNSLRKVFSRFRDFDIKISGKKLTDIARTRITFLGHEITGSAYYPAERNIRAIKDFPVPKTAKEVKGFIGMANFFRKFIQNFALIAAPLYELTKDKAKFIWGSEQQAAFETLREKLTSKPCLSFPQDREFILFTDGSQVAVGAALMQQKSDEDKHLIAIGYFSKTLSDSQRKWSPTHIELFAMISALRFFKATIYGNLTRIFSDHRPLTYLLKHNKTHDNLARWVVELQSYSITIEYLKGSSNVVADCLSRMSNPKVKFQDNTPESDDIVEFPACLAVKPQCSFSVRPSHIMIVEPTAIKPYDVLLEQKADHLCQSLMSFLETGNFPDDIEEQEKTSWLKLAEACRIMKNGCLYRVTKDSNGSVTSLAPAEDAMERGSSILSESVDMSVDGAPAAPPTLTIDQLLGSDDEEDSSNEMETETIHGGDETPKPSVETFSPVISEAQNPTASRSQPGPHSLMPLPPQQEASTSSSNEAPWITVGRPFRSRGRGQITVKSRGQNTGRGRGLNRGGRGLSRGSGPGAGRGANRGGSRGTGRGGGNSREQGYRPNKDDSRKPPKIPPVTPDNFWHYLVNSHPWGNLVNPRRLRVTHLTAQNISNAMPTEVYEQIPNSGYLGYKFTKTLFPKVLIPPNGRVDEIPLIELQTLEDAVRFRYDSQQVIDGLLSGEYQRPENTREQTGPGEKPTLLIPPLINGRRPVLYQVVATNRGKSVILEAKDFLVIGPDRRDLHCIVLDQFATNAQSNKRGFDLALISMKDLIWVWDVEPTDQAIADPHNILTRSRNPRTTALDNSSIYFFRAATFAFVTPAVWSHNVLGIVISLIHRDQEVIKFRATFEGAPDAVVITPSICDFPLSQLSEDEMLLASRATINFNANPKAAKERMSHLFSVACSTLAAIKSATDDRRTHWIHAIVPEMRAYPLRISFTLTEMASESGWTKGRPAELWVDDYEIISRMDVFEKIKPGTVTDNIINIVYGGQAVEQDSEEEGIPTEQELSVTVRGRRITLTQDQRDAVALGNANHPIVALQAAFGTGKTVVGAIIAARHAMLSGKSVLVTASTNAAVAQFAETLLSIEEFSTVRVLRYVSDAAVAEERKPTQDTLADMVDIMFVVRPPDVLCITTASLLNASSDTGIFVGNWDNFTLVICDEASQVPEPVFVAIANHLPALRHVYIGDIHQLEPHVRCPRTSQAAKFGARSIIDILVSAHAVPVAPLVTTFRAHPSLNGLPNLVAYEGTLVSRTPVDQRRLLLDLMTFPDGTTPFMFLDVAGNSERAVSRSHSNEAEALVCTTIIDRLLRKGVAPEAIYIICFYKEQLRRLEEYARNANVQLGTVDSVQGREKDVVILLTTRTDFDPTSAEFLDDPRRMNVALTRCRQGQFVLGHAESLRKVNFWNVVLTWADAHNAVIPASDLGKYLSTD</sequence>
<dbReference type="InterPro" id="IPR050534">
    <property type="entry name" value="Coronavir_polyprotein_1ab"/>
</dbReference>
<evidence type="ECO:0000256" key="3">
    <source>
        <dbReference type="ARBA" id="ARBA00022695"/>
    </source>
</evidence>
<evidence type="ECO:0000256" key="10">
    <source>
        <dbReference type="ARBA" id="ARBA00022918"/>
    </source>
</evidence>
<dbReference type="Pfam" id="PF17917">
    <property type="entry name" value="RT_RNaseH"/>
    <property type="match status" value="1"/>
</dbReference>
<feature type="compositionally biased region" description="Basic and acidic residues" evidence="12">
    <location>
        <begin position="1290"/>
        <end position="1301"/>
    </location>
</feature>
<evidence type="ECO:0000256" key="8">
    <source>
        <dbReference type="ARBA" id="ARBA00022806"/>
    </source>
</evidence>
<feature type="compositionally biased region" description="Low complexity" evidence="12">
    <location>
        <begin position="499"/>
        <end position="508"/>
    </location>
</feature>
<keyword evidence="9" id="KW-0067">ATP-binding</keyword>
<dbReference type="Gene3D" id="3.30.70.270">
    <property type="match status" value="1"/>
</dbReference>
<gene>
    <name evidence="14" type="ORF">OESDEN_05091</name>
</gene>
<dbReference type="InterPro" id="IPR047187">
    <property type="entry name" value="SF1_C_Upf1"/>
</dbReference>
<evidence type="ECO:0000256" key="2">
    <source>
        <dbReference type="ARBA" id="ARBA00022679"/>
    </source>
</evidence>
<dbReference type="InterPro" id="IPR041373">
    <property type="entry name" value="RT_RNaseH"/>
</dbReference>
<evidence type="ECO:0000256" key="9">
    <source>
        <dbReference type="ARBA" id="ARBA00022840"/>
    </source>
</evidence>
<keyword evidence="11" id="KW-0862">Zinc</keyword>
<dbReference type="EC" id="2.7.7.49" evidence="1"/>
<keyword evidence="2" id="KW-0808">Transferase</keyword>
<dbReference type="GO" id="GO:0005737">
    <property type="term" value="C:cytoplasm"/>
    <property type="evidence" value="ECO:0007669"/>
    <property type="project" value="UniProtKB-ARBA"/>
</dbReference>
<evidence type="ECO:0000313" key="14">
    <source>
        <dbReference type="EMBL" id="KHJ94973.1"/>
    </source>
</evidence>
<dbReference type="CDD" id="cd09274">
    <property type="entry name" value="RNase_HI_RT_Ty3"/>
    <property type="match status" value="1"/>
</dbReference>
<dbReference type="Pfam" id="PF13604">
    <property type="entry name" value="AAA_30"/>
    <property type="match status" value="1"/>
</dbReference>
<evidence type="ECO:0000256" key="5">
    <source>
        <dbReference type="ARBA" id="ARBA00022741"/>
    </source>
</evidence>
<dbReference type="InterPro" id="IPR043502">
    <property type="entry name" value="DNA/RNA_pol_sf"/>
</dbReference>
<dbReference type="Gene3D" id="2.40.70.10">
    <property type="entry name" value="Acid Proteases"/>
    <property type="match status" value="1"/>
</dbReference>
<evidence type="ECO:0000256" key="7">
    <source>
        <dbReference type="ARBA" id="ARBA00022801"/>
    </source>
</evidence>
<dbReference type="SMART" id="SM00343">
    <property type="entry name" value="ZnF_C2HC"/>
    <property type="match status" value="1"/>
</dbReference>
<evidence type="ECO:0000256" key="1">
    <source>
        <dbReference type="ARBA" id="ARBA00012493"/>
    </source>
</evidence>
<evidence type="ECO:0000256" key="6">
    <source>
        <dbReference type="ARBA" id="ARBA00022759"/>
    </source>
</evidence>
<feature type="region of interest" description="Disordered" evidence="12">
    <location>
        <begin position="1134"/>
        <end position="1308"/>
    </location>
</feature>